<dbReference type="InterPro" id="IPR000836">
    <property type="entry name" value="PRTase_dom"/>
</dbReference>
<keyword evidence="7 11" id="KW-0963">Cytoplasm</keyword>
<evidence type="ECO:0000259" key="12">
    <source>
        <dbReference type="Pfam" id="PF00156"/>
    </source>
</evidence>
<protein>
    <recommendedName>
        <fullName evidence="6 11">Adenine phosphoribosyltransferase</fullName>
        <shortName evidence="11">APRT</shortName>
        <ecNumber evidence="6 11">2.4.2.7</ecNumber>
    </recommendedName>
</protein>
<keyword evidence="9 11" id="KW-0808">Transferase</keyword>
<evidence type="ECO:0000256" key="8">
    <source>
        <dbReference type="ARBA" id="ARBA00022676"/>
    </source>
</evidence>
<evidence type="ECO:0000256" key="6">
    <source>
        <dbReference type="ARBA" id="ARBA00011893"/>
    </source>
</evidence>
<dbReference type="CDD" id="cd06223">
    <property type="entry name" value="PRTases_typeI"/>
    <property type="match status" value="1"/>
</dbReference>
<comment type="caution">
    <text evidence="13">The sequence shown here is derived from an EMBL/GenBank/DDBJ whole genome shotgun (WGS) entry which is preliminary data.</text>
</comment>
<dbReference type="EC" id="2.4.2.7" evidence="6 11"/>
<keyword evidence="8 11" id="KW-0328">Glycosyltransferase</keyword>
<comment type="subcellular location">
    <subcellularLocation>
        <location evidence="3 11">Cytoplasm</location>
    </subcellularLocation>
</comment>
<evidence type="ECO:0000256" key="1">
    <source>
        <dbReference type="ARBA" id="ARBA00000868"/>
    </source>
</evidence>
<feature type="domain" description="Phosphoribosyltransferase" evidence="12">
    <location>
        <begin position="30"/>
        <end position="144"/>
    </location>
</feature>
<dbReference type="NCBIfam" id="NF002634">
    <property type="entry name" value="PRK02304.1-3"/>
    <property type="match status" value="1"/>
</dbReference>
<keyword evidence="10 11" id="KW-0660">Purine salvage</keyword>
<evidence type="ECO:0000256" key="2">
    <source>
        <dbReference type="ARBA" id="ARBA00003968"/>
    </source>
</evidence>
<dbReference type="PANTHER" id="PTHR32315:SF3">
    <property type="entry name" value="ADENINE PHOSPHORIBOSYLTRANSFERASE"/>
    <property type="match status" value="1"/>
</dbReference>
<dbReference type="Gene3D" id="3.40.50.2020">
    <property type="match status" value="1"/>
</dbReference>
<gene>
    <name evidence="11" type="primary">apt</name>
    <name evidence="13" type="ORF">J5Y09_23530</name>
</gene>
<sequence>MDLKAHIRGIPDFPKPGILFYDISTLLRHGPAWRAAMARLADAIRPHKPDLLAGIESRGFLVAAPLALELGLGFVMLRKPRKLPGLTIGLNYALEYGTDRIEMQADAVTKGQRVVILDDLLATGGTMAAGVSLLRQSGAEVPCAAALIELTFLGGRNRLDVPFESLVAYDE</sequence>
<evidence type="ECO:0000313" key="14">
    <source>
        <dbReference type="Proteomes" id="UP000680815"/>
    </source>
</evidence>
<organism evidence="13 14">
    <name type="scientific">Roseomonas nitratireducens</name>
    <dbReference type="NCBI Taxonomy" id="2820810"/>
    <lineage>
        <taxon>Bacteria</taxon>
        <taxon>Pseudomonadati</taxon>
        <taxon>Pseudomonadota</taxon>
        <taxon>Alphaproteobacteria</taxon>
        <taxon>Acetobacterales</taxon>
        <taxon>Roseomonadaceae</taxon>
        <taxon>Roseomonas</taxon>
    </lineage>
</organism>
<name>A0ABS4AZZ7_9PROT</name>
<dbReference type="RefSeq" id="WP_209354300.1">
    <property type="nucleotide sequence ID" value="NZ_JAGIYZ010000043.1"/>
</dbReference>
<dbReference type="Proteomes" id="UP000680815">
    <property type="component" value="Unassembled WGS sequence"/>
</dbReference>
<comment type="catalytic activity">
    <reaction evidence="1 11">
        <text>AMP + diphosphate = 5-phospho-alpha-D-ribose 1-diphosphate + adenine</text>
        <dbReference type="Rhea" id="RHEA:16609"/>
        <dbReference type="ChEBI" id="CHEBI:16708"/>
        <dbReference type="ChEBI" id="CHEBI:33019"/>
        <dbReference type="ChEBI" id="CHEBI:58017"/>
        <dbReference type="ChEBI" id="CHEBI:456215"/>
        <dbReference type="EC" id="2.4.2.7"/>
    </reaction>
</comment>
<evidence type="ECO:0000256" key="4">
    <source>
        <dbReference type="ARBA" id="ARBA00004659"/>
    </source>
</evidence>
<evidence type="ECO:0000256" key="3">
    <source>
        <dbReference type="ARBA" id="ARBA00004496"/>
    </source>
</evidence>
<dbReference type="PANTHER" id="PTHR32315">
    <property type="entry name" value="ADENINE PHOSPHORIBOSYLTRANSFERASE"/>
    <property type="match status" value="1"/>
</dbReference>
<comment type="pathway">
    <text evidence="4 11">Purine metabolism; AMP biosynthesis via salvage pathway; AMP from adenine: step 1/1.</text>
</comment>
<comment type="subunit">
    <text evidence="11">Homodimer.</text>
</comment>
<evidence type="ECO:0000256" key="5">
    <source>
        <dbReference type="ARBA" id="ARBA00008391"/>
    </source>
</evidence>
<dbReference type="NCBIfam" id="NF002636">
    <property type="entry name" value="PRK02304.1-5"/>
    <property type="match status" value="1"/>
</dbReference>
<dbReference type="EMBL" id="JAGIYZ010000043">
    <property type="protein sequence ID" value="MBP0466920.1"/>
    <property type="molecule type" value="Genomic_DNA"/>
</dbReference>
<dbReference type="GO" id="GO:0003999">
    <property type="term" value="F:adenine phosphoribosyltransferase activity"/>
    <property type="evidence" value="ECO:0007669"/>
    <property type="project" value="UniProtKB-EC"/>
</dbReference>
<dbReference type="InterPro" id="IPR005764">
    <property type="entry name" value="Ade_phspho_trans"/>
</dbReference>
<dbReference type="InterPro" id="IPR050054">
    <property type="entry name" value="UPRTase/APRTase"/>
</dbReference>
<dbReference type="Pfam" id="PF00156">
    <property type="entry name" value="Pribosyltran"/>
    <property type="match status" value="1"/>
</dbReference>
<evidence type="ECO:0000256" key="7">
    <source>
        <dbReference type="ARBA" id="ARBA00022490"/>
    </source>
</evidence>
<evidence type="ECO:0000256" key="11">
    <source>
        <dbReference type="HAMAP-Rule" id="MF_00004"/>
    </source>
</evidence>
<accession>A0ABS4AZZ7</accession>
<dbReference type="InterPro" id="IPR029057">
    <property type="entry name" value="PRTase-like"/>
</dbReference>
<keyword evidence="14" id="KW-1185">Reference proteome</keyword>
<comment type="similarity">
    <text evidence="5 11">Belongs to the purine/pyrimidine phosphoribosyltransferase family.</text>
</comment>
<evidence type="ECO:0000313" key="13">
    <source>
        <dbReference type="EMBL" id="MBP0466920.1"/>
    </source>
</evidence>
<dbReference type="SUPFAM" id="SSF53271">
    <property type="entry name" value="PRTase-like"/>
    <property type="match status" value="1"/>
</dbReference>
<reference evidence="13 14" key="1">
    <citation type="submission" date="2021-03" db="EMBL/GenBank/DDBJ databases">
        <authorList>
            <person name="So Y."/>
        </authorList>
    </citation>
    <scope>NUCLEOTIDE SEQUENCE [LARGE SCALE GENOMIC DNA]</scope>
    <source>
        <strain evidence="13 14">PWR1</strain>
    </source>
</reference>
<proteinExistence type="inferred from homology"/>
<evidence type="ECO:0000256" key="9">
    <source>
        <dbReference type="ARBA" id="ARBA00022679"/>
    </source>
</evidence>
<comment type="function">
    <text evidence="2 11">Catalyzes a salvage reaction resulting in the formation of AMP, that is energically less costly than de novo synthesis.</text>
</comment>
<evidence type="ECO:0000256" key="10">
    <source>
        <dbReference type="ARBA" id="ARBA00022726"/>
    </source>
</evidence>
<dbReference type="HAMAP" id="MF_00004">
    <property type="entry name" value="Aden_phosphoribosyltr"/>
    <property type="match status" value="1"/>
</dbReference>